<dbReference type="GO" id="GO:0050660">
    <property type="term" value="F:flavin adenine dinucleotide binding"/>
    <property type="evidence" value="ECO:0007669"/>
    <property type="project" value="UniProtKB-UniRule"/>
</dbReference>
<dbReference type="HOGENOM" id="CLU_031864_5_5_4"/>
<dbReference type="SUPFAM" id="SSF51905">
    <property type="entry name" value="FAD/NAD(P)-binding domain"/>
    <property type="match status" value="1"/>
</dbReference>
<feature type="binding site" evidence="5">
    <location>
        <position position="77"/>
    </location>
    <ligand>
        <name>FAD</name>
        <dbReference type="ChEBI" id="CHEBI:57692"/>
    </ligand>
</feature>
<evidence type="ECO:0000313" key="8">
    <source>
        <dbReference type="Proteomes" id="UP000008392"/>
    </source>
</evidence>
<dbReference type="KEGG" id="cfu:CFU_3062"/>
<comment type="caution">
    <text evidence="5">Lacks conserved residue(s) required for the propagation of feature annotation.</text>
</comment>
<comment type="cofactor">
    <cofactor evidence="5">
        <name>FAD</name>
        <dbReference type="ChEBI" id="CHEBI:57692"/>
    </cofactor>
    <text evidence="5">Binds 1 FAD per subunit.</text>
</comment>
<dbReference type="PRINTS" id="PR00469">
    <property type="entry name" value="PNDRDTASEII"/>
</dbReference>
<keyword evidence="1 5" id="KW-0285">Flavoprotein</keyword>
<feature type="binding site" evidence="5">
    <location>
        <position position="117"/>
    </location>
    <ligand>
        <name>FAD</name>
        <dbReference type="ChEBI" id="CHEBI:57692"/>
    </ligand>
</feature>
<evidence type="ECO:0000256" key="1">
    <source>
        <dbReference type="ARBA" id="ARBA00022630"/>
    </source>
</evidence>
<keyword evidence="4 5" id="KW-0560">Oxidoreductase</keyword>
<evidence type="ECO:0000313" key="7">
    <source>
        <dbReference type="EMBL" id="AEK62887.1"/>
    </source>
</evidence>
<comment type="subunit">
    <text evidence="5">Homodimer.</text>
</comment>
<keyword evidence="2 5" id="KW-0274">FAD</keyword>
<organism evidence="7 8">
    <name type="scientific">Collimonas fungivorans (strain Ter331)</name>
    <dbReference type="NCBI Taxonomy" id="1005048"/>
    <lineage>
        <taxon>Bacteria</taxon>
        <taxon>Pseudomonadati</taxon>
        <taxon>Pseudomonadota</taxon>
        <taxon>Betaproteobacteria</taxon>
        <taxon>Burkholderiales</taxon>
        <taxon>Oxalobacteraceae</taxon>
        <taxon>Collimonas</taxon>
    </lineage>
</organism>
<dbReference type="InterPro" id="IPR036188">
    <property type="entry name" value="FAD/NAD-bd_sf"/>
</dbReference>
<accession>G0AA33</accession>
<dbReference type="GO" id="GO:0004324">
    <property type="term" value="F:ferredoxin-NADP+ reductase activity"/>
    <property type="evidence" value="ECO:0007669"/>
    <property type="project" value="UniProtKB-UniRule"/>
</dbReference>
<feature type="binding site" evidence="5">
    <location>
        <position position="359"/>
    </location>
    <ligand>
        <name>FAD</name>
        <dbReference type="ChEBI" id="CHEBI:57692"/>
    </ligand>
</feature>
<dbReference type="Pfam" id="PF07992">
    <property type="entry name" value="Pyr_redox_2"/>
    <property type="match status" value="1"/>
</dbReference>
<evidence type="ECO:0000256" key="4">
    <source>
        <dbReference type="ARBA" id="ARBA00023002"/>
    </source>
</evidence>
<reference evidence="7 8" key="4">
    <citation type="journal article" date="2010" name="Environ. Microbiol.">
        <title>The bacterial genus Collimonas: mycophagy, weathering and other adaptive solutions to life in oligotrophic soil environments.</title>
        <authorList>
            <person name="Leveau J.H."/>
            <person name="Uroz S."/>
            <person name="de Boer W."/>
        </authorList>
    </citation>
    <scope>NUCLEOTIDE SEQUENCE [LARGE SCALE GENOMIC DNA]</scope>
    <source>
        <strain evidence="7 8">Ter331</strain>
    </source>
</reference>
<feature type="binding site" evidence="5">
    <location>
        <position position="72"/>
    </location>
    <ligand>
        <name>FAD</name>
        <dbReference type="ChEBI" id="CHEBI:57692"/>
    </ligand>
</feature>
<dbReference type="InterPro" id="IPR050097">
    <property type="entry name" value="Ferredoxin-NADP_redctase_2"/>
</dbReference>
<feature type="binding site" evidence="5">
    <location>
        <position position="64"/>
    </location>
    <ligand>
        <name>FAD</name>
        <dbReference type="ChEBI" id="CHEBI:57692"/>
    </ligand>
</feature>
<evidence type="ECO:0000256" key="3">
    <source>
        <dbReference type="ARBA" id="ARBA00022857"/>
    </source>
</evidence>
<dbReference type="eggNOG" id="COG0492">
    <property type="taxonomic scope" value="Bacteria"/>
</dbReference>
<sequence length="376" mass="41343">MAFWGTQLKQESDRRMDTTVKFAAAPNSVNSVIETDAVIVGAGPVGLFQVFELGLLEIKAHVIDSLPVVGGQCVELYPDKPIYDIPAVPVCTGQELTDNLLKQIEPFEPTFHLNQEVTLVARREDNRFDLETSAGTRFITKTIFIAAGVGSFQPRTIKVDGIDQFDNTQLFYRVKDPVQFHGKNLVICGGGDSALDWALDLVGKAESVVLLHRREEFRAAPASVAKMKALCEAYEMQFLVGQVTGHEAKDGKLSEIKVTGPDGVTRRLPLDTLLVFFGLSPKLGPIAEWGLDIERKQLRVVDTEKFETNVPGIFAVGDINTYPGKKKLILSGFHEAALAAFGAAPYIFPDKKIHMQYTTTSPKLHKILGVESPVFD</sequence>
<evidence type="ECO:0000256" key="2">
    <source>
        <dbReference type="ARBA" id="ARBA00022827"/>
    </source>
</evidence>
<dbReference type="GO" id="GO:0050661">
    <property type="term" value="F:NADP binding"/>
    <property type="evidence" value="ECO:0007669"/>
    <property type="project" value="UniProtKB-UniRule"/>
</dbReference>
<reference evidence="8" key="6">
    <citation type="submission" date="2011-05" db="EMBL/GenBank/DDBJ databases">
        <title>Complete sequence of Collimonas fungivorans Ter331.</title>
        <authorList>
            <person name="Leveau J.H."/>
        </authorList>
    </citation>
    <scope>NUCLEOTIDE SEQUENCE [LARGE SCALE GENOMIC DNA]</scope>
    <source>
        <strain evidence="8">Ter331</strain>
    </source>
</reference>
<dbReference type="Proteomes" id="UP000008392">
    <property type="component" value="Chromosome"/>
</dbReference>
<keyword evidence="3 5" id="KW-0521">NADP</keyword>
<reference evidence="7 8" key="3">
    <citation type="journal article" date="2008" name="FEMS Microbiol. Ecol.">
        <title>Identification and characterization of genes underlying chitinolysis in Collimonas fungivorans Ter331.</title>
        <authorList>
            <person name="Fritsche K."/>
            <person name="de Boer W."/>
            <person name="Gerards S."/>
            <person name="van den Berg M."/>
            <person name="van Veen J.A."/>
            <person name="Leveau J.H."/>
        </authorList>
    </citation>
    <scope>NUCLEOTIDE SEQUENCE [LARGE SCALE GENOMIC DNA]</scope>
    <source>
        <strain evidence="7 8">Ter331</strain>
    </source>
</reference>
<feature type="binding site" evidence="5">
    <location>
        <position position="152"/>
    </location>
    <ligand>
        <name>FAD</name>
        <dbReference type="ChEBI" id="CHEBI:57692"/>
    </ligand>
</feature>
<reference evidence="7 8" key="5">
    <citation type="journal article" date="2011" name="ISME J.">
        <title>Dual transcriptional profiling of a bacterial/fungal confrontation: Collimonas fungivorans versus Aspergillus niger.</title>
        <authorList>
            <person name="Mela F."/>
            <person name="Fritsche K."/>
            <person name="de Boer W."/>
            <person name="van Veen J.A."/>
            <person name="de Graaff L.H."/>
            <person name="van den Berg M."/>
            <person name="Leveau J.H."/>
        </authorList>
    </citation>
    <scope>NUCLEOTIDE SEQUENCE [LARGE SCALE GENOMIC DNA]</scope>
    <source>
        <strain evidence="7 8">Ter331</strain>
    </source>
</reference>
<dbReference type="AlphaFoldDB" id="G0AA33"/>
<reference evidence="7 8" key="1">
    <citation type="journal article" date="2004" name="Environ. Microbiol.">
        <title>Phylogeny-function analysis of (meta)genomic libraries: screening for expression of ribosomal RNA genes by large-insert library fluorescent in situ hybridization (LIL-FISH).</title>
        <authorList>
            <person name="Leveau J.H."/>
            <person name="Gerards S."/>
            <person name="de Boer W."/>
            <person name="van Veen J.A."/>
        </authorList>
    </citation>
    <scope>NUCLEOTIDE SEQUENCE [LARGE SCALE GENOMIC DNA]</scope>
    <source>
        <strain evidence="7 8">Ter331</strain>
    </source>
</reference>
<dbReference type="EMBL" id="CP002745">
    <property type="protein sequence ID" value="AEK62887.1"/>
    <property type="molecule type" value="Genomic_DNA"/>
</dbReference>
<name>G0AA33_COLFT</name>
<evidence type="ECO:0000259" key="6">
    <source>
        <dbReference type="Pfam" id="PF07992"/>
    </source>
</evidence>
<dbReference type="PANTHER" id="PTHR48105">
    <property type="entry name" value="THIOREDOXIN REDUCTASE 1-RELATED-RELATED"/>
    <property type="match status" value="1"/>
</dbReference>
<dbReference type="InterPro" id="IPR023753">
    <property type="entry name" value="FAD/NAD-binding_dom"/>
</dbReference>
<proteinExistence type="inferred from homology"/>
<dbReference type="EC" id="1.18.1.2" evidence="5"/>
<keyword evidence="8" id="KW-1185">Reference proteome</keyword>
<feature type="binding site" evidence="5">
    <location>
        <position position="318"/>
    </location>
    <ligand>
        <name>FAD</name>
        <dbReference type="ChEBI" id="CHEBI:57692"/>
    </ligand>
</feature>
<protein>
    <recommendedName>
        <fullName evidence="5">Ferredoxin--NADP reductase</fullName>
        <shortName evidence="5">FNR</shortName>
        <shortName evidence="5">Fd-NADP(+) reductase</shortName>
        <ecNumber evidence="5">1.18.1.2</ecNumber>
    </recommendedName>
</protein>
<feature type="domain" description="FAD/NAD(P)-binding" evidence="6">
    <location>
        <begin position="36"/>
        <end position="320"/>
    </location>
</feature>
<dbReference type="STRING" id="1005048.CFU_3062"/>
<dbReference type="PRINTS" id="PR00368">
    <property type="entry name" value="FADPNR"/>
</dbReference>
<comment type="similarity">
    <text evidence="5">Belongs to the ferredoxin--NADP reductase type 2 family.</text>
</comment>
<comment type="catalytic activity">
    <reaction evidence="5">
        <text>2 reduced [2Fe-2S]-[ferredoxin] + NADP(+) + H(+) = 2 oxidized [2Fe-2S]-[ferredoxin] + NADPH</text>
        <dbReference type="Rhea" id="RHEA:20125"/>
        <dbReference type="Rhea" id="RHEA-COMP:10000"/>
        <dbReference type="Rhea" id="RHEA-COMP:10001"/>
        <dbReference type="ChEBI" id="CHEBI:15378"/>
        <dbReference type="ChEBI" id="CHEBI:33737"/>
        <dbReference type="ChEBI" id="CHEBI:33738"/>
        <dbReference type="ChEBI" id="CHEBI:57783"/>
        <dbReference type="ChEBI" id="CHEBI:58349"/>
        <dbReference type="EC" id="1.18.1.2"/>
    </reaction>
</comment>
<reference evidence="7 8" key="2">
    <citation type="journal article" date="2006" name="J. Microbiol. Methods">
        <title>Genomic flank-sequencing of plasposon insertion sites for rapid identification of functional genes.</title>
        <authorList>
            <person name="Leveau J.H."/>
            <person name="Gerards S."/>
            <person name="Fritsche K."/>
            <person name="Zondag G."/>
            <person name="van Veen J.A."/>
        </authorList>
    </citation>
    <scope>NUCLEOTIDE SEQUENCE [LARGE SCALE GENOMIC DNA]</scope>
    <source>
        <strain evidence="7 8">Ter331</strain>
    </source>
</reference>
<dbReference type="HAMAP" id="MF_01685">
    <property type="entry name" value="FENR2"/>
    <property type="match status" value="1"/>
</dbReference>
<dbReference type="InterPro" id="IPR022890">
    <property type="entry name" value="Fd--NADP_Rdtase_type_2"/>
</dbReference>
<evidence type="ECO:0000256" key="5">
    <source>
        <dbReference type="HAMAP-Rule" id="MF_01685"/>
    </source>
</evidence>
<gene>
    <name evidence="7" type="ordered locus">CFU_3062</name>
</gene>
<dbReference type="Gene3D" id="3.50.50.60">
    <property type="entry name" value="FAD/NAD(P)-binding domain"/>
    <property type="match status" value="2"/>
</dbReference>